<feature type="domain" description="HTH myb-type" evidence="2">
    <location>
        <begin position="10"/>
        <end position="65"/>
    </location>
</feature>
<dbReference type="InterPro" id="IPR001005">
    <property type="entry name" value="SANT/Myb"/>
</dbReference>
<keyword evidence="3" id="KW-0238">DNA-binding</keyword>
<dbReference type="InterPro" id="IPR017930">
    <property type="entry name" value="Myb_dom"/>
</dbReference>
<evidence type="ECO:0000313" key="4">
    <source>
        <dbReference type="Proteomes" id="UP000001542"/>
    </source>
</evidence>
<feature type="domain" description="HTH myb-type" evidence="2">
    <location>
        <begin position="69"/>
        <end position="116"/>
    </location>
</feature>
<dbReference type="SUPFAM" id="SSF46689">
    <property type="entry name" value="Homeodomain-like"/>
    <property type="match status" value="1"/>
</dbReference>
<dbReference type="AlphaFoldDB" id="A2EBM3"/>
<feature type="domain" description="Myb-like" evidence="1">
    <location>
        <begin position="10"/>
        <end position="61"/>
    </location>
</feature>
<dbReference type="Pfam" id="PF13921">
    <property type="entry name" value="Myb_DNA-bind_6"/>
    <property type="match status" value="1"/>
</dbReference>
<dbReference type="VEuPathDB" id="TrichDB:TVAG_482140"/>
<reference evidence="3" key="1">
    <citation type="submission" date="2006-10" db="EMBL/GenBank/DDBJ databases">
        <authorList>
            <person name="Amadeo P."/>
            <person name="Zhao Q."/>
            <person name="Wortman J."/>
            <person name="Fraser-Liggett C."/>
            <person name="Carlton J."/>
        </authorList>
    </citation>
    <scope>NUCLEOTIDE SEQUENCE</scope>
    <source>
        <strain evidence="3">G3</strain>
    </source>
</reference>
<proteinExistence type="predicted"/>
<dbReference type="CDD" id="cd00167">
    <property type="entry name" value="SANT"/>
    <property type="match status" value="2"/>
</dbReference>
<dbReference type="SMART" id="SM00717">
    <property type="entry name" value="SANT"/>
    <property type="match status" value="2"/>
</dbReference>
<gene>
    <name evidence="3" type="ORF">TVAG_482140</name>
</gene>
<dbReference type="EMBL" id="DS113347">
    <property type="protein sequence ID" value="EAY09940.1"/>
    <property type="molecule type" value="Genomic_DNA"/>
</dbReference>
<dbReference type="InterPro" id="IPR050560">
    <property type="entry name" value="MYB_TF"/>
</dbReference>
<dbReference type="Proteomes" id="UP000001542">
    <property type="component" value="Unassembled WGS sequence"/>
</dbReference>
<dbReference type="GO" id="GO:0006355">
    <property type="term" value="P:regulation of DNA-templated transcription"/>
    <property type="evidence" value="ECO:0000318"/>
    <property type="project" value="GO_Central"/>
</dbReference>
<evidence type="ECO:0000313" key="3">
    <source>
        <dbReference type="EMBL" id="EAY09940.1"/>
    </source>
</evidence>
<dbReference type="PROSITE" id="PS50090">
    <property type="entry name" value="MYB_LIKE"/>
    <property type="match status" value="2"/>
</dbReference>
<sequence length="167" mass="19599">MSNIRQEPSKPKHKHNKWTAVEDKMLKSLVSKSTKPNWVAISNQIPNRNPRQCQERWEYYLSPNVNNSPWTPQEDALLLKKYQEYGTKWTIIAKFFYNRTNTNVKNRFLAINRYQKQTQPTTEIEEVTPQCEKVILPNIMNLDAVLPTNFLNRVAMLDSASFLSTII</sequence>
<protein>
    <submittedName>
        <fullName evidence="3">Myb-like DNA-binding domain containing protein</fullName>
    </submittedName>
</protein>
<keyword evidence="4" id="KW-1185">Reference proteome</keyword>
<evidence type="ECO:0000259" key="2">
    <source>
        <dbReference type="PROSITE" id="PS51294"/>
    </source>
</evidence>
<dbReference type="RefSeq" id="XP_001322163.1">
    <property type="nucleotide sequence ID" value="XM_001322128.1"/>
</dbReference>
<dbReference type="InterPro" id="IPR009057">
    <property type="entry name" value="Homeodomain-like_sf"/>
</dbReference>
<dbReference type="PANTHER" id="PTHR45614:SF253">
    <property type="entry name" value="CHROMOSOME UNDETERMINED SCAFFOLD_38, WHOLE GENOME SHOTGUN SEQUENCE"/>
    <property type="match status" value="1"/>
</dbReference>
<dbReference type="PROSITE" id="PS51294">
    <property type="entry name" value="HTH_MYB"/>
    <property type="match status" value="2"/>
</dbReference>
<dbReference type="STRING" id="5722.A2EBM3"/>
<dbReference type="Gene3D" id="1.10.10.60">
    <property type="entry name" value="Homeodomain-like"/>
    <property type="match status" value="2"/>
</dbReference>
<dbReference type="GO" id="GO:0000981">
    <property type="term" value="F:DNA-binding transcription factor activity, RNA polymerase II-specific"/>
    <property type="evidence" value="ECO:0000318"/>
    <property type="project" value="GO_Central"/>
</dbReference>
<dbReference type="OrthoDB" id="2143914at2759"/>
<feature type="domain" description="Myb-like" evidence="1">
    <location>
        <begin position="62"/>
        <end position="112"/>
    </location>
</feature>
<reference evidence="3" key="2">
    <citation type="journal article" date="2007" name="Science">
        <title>Draft genome sequence of the sexually transmitted pathogen Trichomonas vaginalis.</title>
        <authorList>
            <person name="Carlton J.M."/>
            <person name="Hirt R.P."/>
            <person name="Silva J.C."/>
            <person name="Delcher A.L."/>
            <person name="Schatz M."/>
            <person name="Zhao Q."/>
            <person name="Wortman J.R."/>
            <person name="Bidwell S.L."/>
            <person name="Alsmark U.C.M."/>
            <person name="Besteiro S."/>
            <person name="Sicheritz-Ponten T."/>
            <person name="Noel C.J."/>
            <person name="Dacks J.B."/>
            <person name="Foster P.G."/>
            <person name="Simillion C."/>
            <person name="Van de Peer Y."/>
            <person name="Miranda-Saavedra D."/>
            <person name="Barton G.J."/>
            <person name="Westrop G.D."/>
            <person name="Mueller S."/>
            <person name="Dessi D."/>
            <person name="Fiori P.L."/>
            <person name="Ren Q."/>
            <person name="Paulsen I."/>
            <person name="Zhang H."/>
            <person name="Bastida-Corcuera F.D."/>
            <person name="Simoes-Barbosa A."/>
            <person name="Brown M.T."/>
            <person name="Hayes R.D."/>
            <person name="Mukherjee M."/>
            <person name="Okumura C.Y."/>
            <person name="Schneider R."/>
            <person name="Smith A.J."/>
            <person name="Vanacova S."/>
            <person name="Villalvazo M."/>
            <person name="Haas B.J."/>
            <person name="Pertea M."/>
            <person name="Feldblyum T.V."/>
            <person name="Utterback T.R."/>
            <person name="Shu C.L."/>
            <person name="Osoegawa K."/>
            <person name="de Jong P.J."/>
            <person name="Hrdy I."/>
            <person name="Horvathova L."/>
            <person name="Zubacova Z."/>
            <person name="Dolezal P."/>
            <person name="Malik S.B."/>
            <person name="Logsdon J.M. Jr."/>
            <person name="Henze K."/>
            <person name="Gupta A."/>
            <person name="Wang C.C."/>
            <person name="Dunne R.L."/>
            <person name="Upcroft J.A."/>
            <person name="Upcroft P."/>
            <person name="White O."/>
            <person name="Salzberg S.L."/>
            <person name="Tang P."/>
            <person name="Chiu C.-H."/>
            <person name="Lee Y.-S."/>
            <person name="Embley T.M."/>
            <person name="Coombs G.H."/>
            <person name="Mottram J.C."/>
            <person name="Tachezy J."/>
            <person name="Fraser-Liggett C.M."/>
            <person name="Johnson P.J."/>
        </authorList>
    </citation>
    <scope>NUCLEOTIDE SEQUENCE [LARGE SCALE GENOMIC DNA]</scope>
    <source>
        <strain evidence="3">G3</strain>
    </source>
</reference>
<accession>A2EBM3</accession>
<dbReference type="eggNOG" id="KOG0048">
    <property type="taxonomic scope" value="Eukaryota"/>
</dbReference>
<name>A2EBM3_TRIV3</name>
<dbReference type="SMR" id="A2EBM3"/>
<organism evidence="3 4">
    <name type="scientific">Trichomonas vaginalis (strain ATCC PRA-98 / G3)</name>
    <dbReference type="NCBI Taxonomy" id="412133"/>
    <lineage>
        <taxon>Eukaryota</taxon>
        <taxon>Metamonada</taxon>
        <taxon>Parabasalia</taxon>
        <taxon>Trichomonadida</taxon>
        <taxon>Trichomonadidae</taxon>
        <taxon>Trichomonas</taxon>
    </lineage>
</organism>
<evidence type="ECO:0000259" key="1">
    <source>
        <dbReference type="PROSITE" id="PS50090"/>
    </source>
</evidence>
<dbReference type="InParanoid" id="A2EBM3"/>
<dbReference type="GO" id="GO:0005634">
    <property type="term" value="C:nucleus"/>
    <property type="evidence" value="ECO:0000318"/>
    <property type="project" value="GO_Central"/>
</dbReference>
<dbReference type="PANTHER" id="PTHR45614">
    <property type="entry name" value="MYB PROTEIN-RELATED"/>
    <property type="match status" value="1"/>
</dbReference>
<dbReference type="KEGG" id="tva:4767871"/>
<dbReference type="VEuPathDB" id="TrichDB:TVAGG3_0588580"/>
<dbReference type="GO" id="GO:0000978">
    <property type="term" value="F:RNA polymerase II cis-regulatory region sequence-specific DNA binding"/>
    <property type="evidence" value="ECO:0000318"/>
    <property type="project" value="GO_Central"/>
</dbReference>